<dbReference type="Proteomes" id="UP000006049">
    <property type="component" value="Chromosome"/>
</dbReference>
<sequence length="62" mass="7432">MKCLFFKIELKLISIEPNYFEVVKKTSANFKSWLAIQKLLKPYFILTILDDPEFLSKKIHRL</sequence>
<reference evidence="1 2" key="1">
    <citation type="submission" date="2012-06" db="EMBL/GenBank/DDBJ databases">
        <title>The complete genome of Aequorivita sublithincola DSM 14238.</title>
        <authorList>
            <consortium name="US DOE Joint Genome Institute (JGI-PGF)"/>
            <person name="Lucas S."/>
            <person name="Copeland A."/>
            <person name="Lapidus A."/>
            <person name="Goodwin L."/>
            <person name="Pitluck S."/>
            <person name="Peters L."/>
            <person name="Munk A.C.C."/>
            <person name="Kyrpides N."/>
            <person name="Mavromatis K."/>
            <person name="Pagani I."/>
            <person name="Ivanova N."/>
            <person name="Ovchinnikova G."/>
            <person name="Zeytun A."/>
            <person name="Detter J.C."/>
            <person name="Han C."/>
            <person name="Land M."/>
            <person name="Hauser L."/>
            <person name="Markowitz V."/>
            <person name="Cheng J.-F."/>
            <person name="Hugenholtz P."/>
            <person name="Woyke T."/>
            <person name="Wu D."/>
            <person name="Tindall B."/>
            <person name="Faehnrich R."/>
            <person name="Brambilla E."/>
            <person name="Klenk H.-P."/>
            <person name="Eisen J.A."/>
        </authorList>
    </citation>
    <scope>NUCLEOTIDE SEQUENCE [LARGE SCALE GENOMIC DNA]</scope>
    <source>
        <strain evidence="2">DSM 14238 / LMG 21431 / ACAM 643 / 9-3</strain>
    </source>
</reference>
<proteinExistence type="predicted"/>
<dbReference type="AlphaFoldDB" id="I3YRQ0"/>
<gene>
    <name evidence="1" type="ordered locus">Aeqsu_0140</name>
</gene>
<keyword evidence="2" id="KW-1185">Reference proteome</keyword>
<accession>I3YRQ0</accession>
<evidence type="ECO:0000313" key="2">
    <source>
        <dbReference type="Proteomes" id="UP000006049"/>
    </source>
</evidence>
<evidence type="ECO:0000313" key="1">
    <source>
        <dbReference type="EMBL" id="AFL79668.1"/>
    </source>
</evidence>
<dbReference type="HOGENOM" id="CLU_2893791_0_0_10"/>
<dbReference type="STRING" id="746697.Aeqsu_0140"/>
<protein>
    <submittedName>
        <fullName evidence="1">Uncharacterized protein</fullName>
    </submittedName>
</protein>
<organism evidence="1 2">
    <name type="scientific">Aequorivita sublithincola (strain DSM 14238 / LMG 21431 / ACAM 643 / 9-3)</name>
    <dbReference type="NCBI Taxonomy" id="746697"/>
    <lineage>
        <taxon>Bacteria</taxon>
        <taxon>Pseudomonadati</taxon>
        <taxon>Bacteroidota</taxon>
        <taxon>Flavobacteriia</taxon>
        <taxon>Flavobacteriales</taxon>
        <taxon>Flavobacteriaceae</taxon>
        <taxon>Aequorivita</taxon>
    </lineage>
</organism>
<dbReference type="EMBL" id="CP003280">
    <property type="protein sequence ID" value="AFL79668.1"/>
    <property type="molecule type" value="Genomic_DNA"/>
</dbReference>
<name>I3YRQ0_AEQSU</name>
<dbReference type="KEGG" id="asl:Aeqsu_0140"/>